<evidence type="ECO:0000256" key="1">
    <source>
        <dbReference type="SAM" id="Phobius"/>
    </source>
</evidence>
<keyword evidence="1" id="KW-0812">Transmembrane</keyword>
<keyword evidence="3" id="KW-1185">Reference proteome</keyword>
<feature type="transmembrane region" description="Helical" evidence="1">
    <location>
        <begin position="7"/>
        <end position="31"/>
    </location>
</feature>
<organism evidence="2 3">
    <name type="scientific">Actinoplanes ianthinogenes</name>
    <dbReference type="NCBI Taxonomy" id="122358"/>
    <lineage>
        <taxon>Bacteria</taxon>
        <taxon>Bacillati</taxon>
        <taxon>Actinomycetota</taxon>
        <taxon>Actinomycetes</taxon>
        <taxon>Micromonosporales</taxon>
        <taxon>Micromonosporaceae</taxon>
        <taxon>Actinoplanes</taxon>
    </lineage>
</organism>
<dbReference type="EMBL" id="AP023356">
    <property type="protein sequence ID" value="BCJ41658.1"/>
    <property type="molecule type" value="Genomic_DNA"/>
</dbReference>
<evidence type="ECO:0000313" key="3">
    <source>
        <dbReference type="Proteomes" id="UP000676967"/>
    </source>
</evidence>
<feature type="transmembrane region" description="Helical" evidence="1">
    <location>
        <begin position="43"/>
        <end position="64"/>
    </location>
</feature>
<dbReference type="RefSeq" id="WP_189333232.1">
    <property type="nucleotide sequence ID" value="NZ_AP023356.1"/>
</dbReference>
<protein>
    <submittedName>
        <fullName evidence="2">Uncharacterized protein</fullName>
    </submittedName>
</protein>
<evidence type="ECO:0000313" key="2">
    <source>
        <dbReference type="EMBL" id="BCJ41658.1"/>
    </source>
</evidence>
<gene>
    <name evidence="2" type="ORF">Aiant_23150</name>
</gene>
<proteinExistence type="predicted"/>
<accession>A0ABN6CC92</accession>
<reference evidence="2 3" key="1">
    <citation type="submission" date="2020-08" db="EMBL/GenBank/DDBJ databases">
        <title>Whole genome shotgun sequence of Actinoplanes ianthinogenes NBRC 13996.</title>
        <authorList>
            <person name="Komaki H."/>
            <person name="Tamura T."/>
        </authorList>
    </citation>
    <scope>NUCLEOTIDE SEQUENCE [LARGE SCALE GENOMIC DNA]</scope>
    <source>
        <strain evidence="2 3">NBRC 13996</strain>
    </source>
</reference>
<keyword evidence="1" id="KW-1133">Transmembrane helix</keyword>
<keyword evidence="1" id="KW-0472">Membrane</keyword>
<name>A0ABN6CC92_9ACTN</name>
<sequence>MKTVGTIVTFIVAVIIRILIVAWVFMIGVAIIRTQWLTELPTIGYVASLGVSTMLSVMAGALGLGSSSKESN</sequence>
<dbReference type="Proteomes" id="UP000676967">
    <property type="component" value="Chromosome"/>
</dbReference>